<evidence type="ECO:0000313" key="3">
    <source>
        <dbReference type="Proteomes" id="UP000266673"/>
    </source>
</evidence>
<comment type="caution">
    <text evidence="2">The sequence shown here is derived from an EMBL/GenBank/DDBJ whole genome shotgun (WGS) entry which is preliminary data.</text>
</comment>
<protein>
    <submittedName>
        <fullName evidence="2">Uncharacterized protein</fullName>
    </submittedName>
</protein>
<feature type="transmembrane region" description="Helical" evidence="1">
    <location>
        <begin position="28"/>
        <end position="46"/>
    </location>
</feature>
<keyword evidence="1" id="KW-0472">Membrane</keyword>
<accession>A0A397W2Z9</accession>
<keyword evidence="1" id="KW-1133">Transmembrane helix</keyword>
<sequence length="143" mass="17194">MTSPIKSLRRKYAFTCVDFRIVNYNNTAHIALLIYVIYDVCVLYWFEHSNFIVYEERMAISYDLLGYIIFILASQIIQIYDFRICSCYTIRVFLTPLELLENVFNRSSMIVFQMNKVWATCLIHQRCPVSLYRSLYFLIYNKE</sequence>
<keyword evidence="1" id="KW-0812">Transmembrane</keyword>
<evidence type="ECO:0000256" key="1">
    <source>
        <dbReference type="SAM" id="Phobius"/>
    </source>
</evidence>
<dbReference type="EMBL" id="QKWP01000129">
    <property type="protein sequence ID" value="RIB26643.1"/>
    <property type="molecule type" value="Genomic_DNA"/>
</dbReference>
<dbReference type="Proteomes" id="UP000266673">
    <property type="component" value="Unassembled WGS sequence"/>
</dbReference>
<proteinExistence type="predicted"/>
<organism evidence="2 3">
    <name type="scientific">Gigaspora rosea</name>
    <dbReference type="NCBI Taxonomy" id="44941"/>
    <lineage>
        <taxon>Eukaryota</taxon>
        <taxon>Fungi</taxon>
        <taxon>Fungi incertae sedis</taxon>
        <taxon>Mucoromycota</taxon>
        <taxon>Glomeromycotina</taxon>
        <taxon>Glomeromycetes</taxon>
        <taxon>Diversisporales</taxon>
        <taxon>Gigasporaceae</taxon>
        <taxon>Gigaspora</taxon>
    </lineage>
</organism>
<keyword evidence="3" id="KW-1185">Reference proteome</keyword>
<evidence type="ECO:0000313" key="2">
    <source>
        <dbReference type="EMBL" id="RIB26643.1"/>
    </source>
</evidence>
<gene>
    <name evidence="2" type="ORF">C2G38_2064402</name>
</gene>
<name>A0A397W2Z9_9GLOM</name>
<reference evidence="2 3" key="1">
    <citation type="submission" date="2018-06" db="EMBL/GenBank/DDBJ databases">
        <title>Comparative genomics reveals the genomic features of Rhizophagus irregularis, R. cerebriforme, R. diaphanum and Gigaspora rosea, and their symbiotic lifestyle signature.</title>
        <authorList>
            <person name="Morin E."/>
            <person name="San Clemente H."/>
            <person name="Chen E.C.H."/>
            <person name="De La Providencia I."/>
            <person name="Hainaut M."/>
            <person name="Kuo A."/>
            <person name="Kohler A."/>
            <person name="Murat C."/>
            <person name="Tang N."/>
            <person name="Roy S."/>
            <person name="Loubradou J."/>
            <person name="Henrissat B."/>
            <person name="Grigoriev I.V."/>
            <person name="Corradi N."/>
            <person name="Roux C."/>
            <person name="Martin F.M."/>
        </authorList>
    </citation>
    <scope>NUCLEOTIDE SEQUENCE [LARGE SCALE GENOMIC DNA]</scope>
    <source>
        <strain evidence="2 3">DAOM 194757</strain>
    </source>
</reference>
<dbReference type="AlphaFoldDB" id="A0A397W2Z9"/>
<feature type="transmembrane region" description="Helical" evidence="1">
    <location>
        <begin position="58"/>
        <end position="80"/>
    </location>
</feature>